<comment type="caution">
    <text evidence="1">The sequence shown here is derived from an EMBL/GenBank/DDBJ whole genome shotgun (WGS) entry which is preliminary data.</text>
</comment>
<evidence type="ECO:0000313" key="1">
    <source>
        <dbReference type="EMBL" id="HIS79818.1"/>
    </source>
</evidence>
<evidence type="ECO:0000313" key="2">
    <source>
        <dbReference type="Proteomes" id="UP000824141"/>
    </source>
</evidence>
<protein>
    <submittedName>
        <fullName evidence="1">Type I-E CRISPR-associated protein Cse1/CasA</fullName>
    </submittedName>
</protein>
<dbReference type="EMBL" id="DVJM01000242">
    <property type="protein sequence ID" value="HIS79818.1"/>
    <property type="molecule type" value="Genomic_DNA"/>
</dbReference>
<organism evidence="1 2">
    <name type="scientific">Candidatus Caccousia stercoris</name>
    <dbReference type="NCBI Taxonomy" id="2840723"/>
    <lineage>
        <taxon>Bacteria</taxon>
        <taxon>Bacillati</taxon>
        <taxon>Bacillota</taxon>
        <taxon>Clostridia</taxon>
        <taxon>Eubacteriales</taxon>
        <taxon>Oscillospiraceae</taxon>
        <taxon>Oscillospiraceae incertae sedis</taxon>
        <taxon>Candidatus Caccousia</taxon>
    </lineage>
</organism>
<name>A0A9D1FUI8_9FIRM</name>
<gene>
    <name evidence="1" type="primary">casA</name>
    <name evidence="1" type="ORF">IAD03_10665</name>
</gene>
<dbReference type="AlphaFoldDB" id="A0A9D1FUI8"/>
<proteinExistence type="predicted"/>
<accession>A0A9D1FUI8</accession>
<dbReference type="InterPro" id="IPR013381">
    <property type="entry name" value="CRISPR-assoc_prot_Cse1"/>
</dbReference>
<dbReference type="Gene3D" id="1.10.132.100">
    <property type="match status" value="1"/>
</dbReference>
<reference evidence="1" key="2">
    <citation type="journal article" date="2021" name="PeerJ">
        <title>Extensive microbial diversity within the chicken gut microbiome revealed by metagenomics and culture.</title>
        <authorList>
            <person name="Gilroy R."/>
            <person name="Ravi A."/>
            <person name="Getino M."/>
            <person name="Pursley I."/>
            <person name="Horton D.L."/>
            <person name="Alikhan N.F."/>
            <person name="Baker D."/>
            <person name="Gharbi K."/>
            <person name="Hall N."/>
            <person name="Watson M."/>
            <person name="Adriaenssens E.M."/>
            <person name="Foster-Nyarko E."/>
            <person name="Jarju S."/>
            <person name="Secka A."/>
            <person name="Antonio M."/>
            <person name="Oren A."/>
            <person name="Chaudhuri R.R."/>
            <person name="La Ragione R."/>
            <person name="Hildebrand F."/>
            <person name="Pallen M.J."/>
        </authorList>
    </citation>
    <scope>NUCLEOTIDE SEQUENCE</scope>
    <source>
        <strain evidence="1">6086</strain>
    </source>
</reference>
<sequence length="529" mass="60318">MQEIEFNLLEEPWIRVRMPDCTVAEVSLSDALLHAHEYTDLAGELPSQDAAVLRLLLAVLHAVFYRVDPEGNASPLENSDDALYRWEQLWSLGHLPEKPIQTYLAKWRERFWLFHPERPFYQVNQAAIGTSYGAKKLNGEISESENKTRLFQSYAGREKESLTYSQAARWLLYLCGYDDTSAKPKQKGLPSPGAGWLGKLGLILAAGKNLWETLLLNLVLLKDGQTLWAPPLPVWELEEPRREERVQIPQPDNQAALLTLQSRRLLLIRENGAVTGYTLLGGDFFEKENAFCEQMTIWRKTAEKKNTPSVYVPQRHDPAKQIWREFSAVLPDEHENMSPGIVKWLQALKPFFPKQRFVIFKTIGTEYGDKDFFINDAFSDALVLHRELLDNIGKRCRTLVQLEVQNCEKAAQCTGALAVEIAKSAGGDGAGRAESARTQFYYLIDQPFRRWLYKLDPDEDVDEAVTLWRAQAKTIAREIGRNLVEQAGPAALVGKRENYKKGNKDCVYYHAAPKAFNRFLADIKKIYGE</sequence>
<reference evidence="1" key="1">
    <citation type="submission" date="2020-10" db="EMBL/GenBank/DDBJ databases">
        <authorList>
            <person name="Gilroy R."/>
        </authorList>
    </citation>
    <scope>NUCLEOTIDE SEQUENCE</scope>
    <source>
        <strain evidence="1">6086</strain>
    </source>
</reference>
<dbReference type="NCBIfam" id="TIGR02547">
    <property type="entry name" value="casA_cse1"/>
    <property type="match status" value="1"/>
</dbReference>
<dbReference type="Pfam" id="PF09481">
    <property type="entry name" value="CRISPR_Cse1"/>
    <property type="match status" value="1"/>
</dbReference>
<dbReference type="Proteomes" id="UP000824141">
    <property type="component" value="Unassembled WGS sequence"/>
</dbReference>